<dbReference type="CDD" id="cd02801">
    <property type="entry name" value="DUS_like_FMN"/>
    <property type="match status" value="1"/>
</dbReference>
<comment type="similarity">
    <text evidence="9">Belongs to the Dus family. Dus1 subfamily.</text>
</comment>
<evidence type="ECO:0000256" key="8">
    <source>
        <dbReference type="ARBA" id="ARBA00023027"/>
    </source>
</evidence>
<keyword evidence="7" id="KW-0560">Oxidoreductase</keyword>
<dbReference type="PANTHER" id="PTHR11082:SF5">
    <property type="entry name" value="TRNA-DIHYDROURIDINE(16_17) SYNTHASE [NAD(P)(+)]-LIKE"/>
    <property type="match status" value="1"/>
</dbReference>
<dbReference type="RefSeq" id="XP_060455633.1">
    <property type="nucleotide sequence ID" value="XM_060598884.1"/>
</dbReference>
<evidence type="ECO:0000256" key="6">
    <source>
        <dbReference type="ARBA" id="ARBA00022857"/>
    </source>
</evidence>
<evidence type="ECO:0000256" key="13">
    <source>
        <dbReference type="ARBA" id="ARBA00048342"/>
    </source>
</evidence>
<comment type="catalytic activity">
    <reaction evidence="13">
        <text>a 5,6-dihydrouridine in mRNA + NAD(+) = a uridine in mRNA + NADH + H(+)</text>
        <dbReference type="Rhea" id="RHEA:69851"/>
        <dbReference type="Rhea" id="RHEA-COMP:14658"/>
        <dbReference type="Rhea" id="RHEA-COMP:17789"/>
        <dbReference type="ChEBI" id="CHEBI:15378"/>
        <dbReference type="ChEBI" id="CHEBI:57540"/>
        <dbReference type="ChEBI" id="CHEBI:57945"/>
        <dbReference type="ChEBI" id="CHEBI:65315"/>
        <dbReference type="ChEBI" id="CHEBI:74443"/>
    </reaction>
    <physiologicalReaction direction="right-to-left" evidence="13">
        <dbReference type="Rhea" id="RHEA:69853"/>
    </physiologicalReaction>
</comment>
<dbReference type="EMBL" id="AP028214">
    <property type="protein sequence ID" value="BEI90368.1"/>
    <property type="molecule type" value="Genomic_DNA"/>
</dbReference>
<dbReference type="GO" id="GO:0017150">
    <property type="term" value="F:tRNA dihydrouridine synthase activity"/>
    <property type="evidence" value="ECO:0007669"/>
    <property type="project" value="InterPro"/>
</dbReference>
<evidence type="ECO:0000256" key="11">
    <source>
        <dbReference type="ARBA" id="ARBA00047287"/>
    </source>
</evidence>
<evidence type="ECO:0000256" key="15">
    <source>
        <dbReference type="ARBA" id="ARBA00049447"/>
    </source>
</evidence>
<evidence type="ECO:0000256" key="3">
    <source>
        <dbReference type="ARBA" id="ARBA00022643"/>
    </source>
</evidence>
<evidence type="ECO:0000256" key="12">
    <source>
        <dbReference type="ARBA" id="ARBA00047652"/>
    </source>
</evidence>
<evidence type="ECO:0000256" key="16">
    <source>
        <dbReference type="ARBA" id="ARBA00049467"/>
    </source>
</evidence>
<keyword evidence="6" id="KW-0521">NADP</keyword>
<comment type="catalytic activity">
    <reaction evidence="15">
        <text>a 5,6-dihydrouridine in mRNA + NADP(+) = a uridine in mRNA + NADPH + H(+)</text>
        <dbReference type="Rhea" id="RHEA:69855"/>
        <dbReference type="Rhea" id="RHEA-COMP:14658"/>
        <dbReference type="Rhea" id="RHEA-COMP:17789"/>
        <dbReference type="ChEBI" id="CHEBI:15378"/>
        <dbReference type="ChEBI" id="CHEBI:57783"/>
        <dbReference type="ChEBI" id="CHEBI:58349"/>
        <dbReference type="ChEBI" id="CHEBI:65315"/>
        <dbReference type="ChEBI" id="CHEBI:74443"/>
    </reaction>
    <physiologicalReaction direction="right-to-left" evidence="15">
        <dbReference type="Rhea" id="RHEA:69857"/>
    </physiologicalReaction>
</comment>
<keyword evidence="4" id="KW-0507">mRNA processing</keyword>
<dbReference type="GO" id="GO:0006397">
    <property type="term" value="P:mRNA processing"/>
    <property type="evidence" value="ECO:0007669"/>
    <property type="project" value="UniProtKB-KW"/>
</dbReference>
<evidence type="ECO:0000256" key="7">
    <source>
        <dbReference type="ARBA" id="ARBA00023002"/>
    </source>
</evidence>
<evidence type="ECO:0000256" key="10">
    <source>
        <dbReference type="ARBA" id="ARBA00038890"/>
    </source>
</evidence>
<evidence type="ECO:0000313" key="20">
    <source>
        <dbReference type="Proteomes" id="UP001233271"/>
    </source>
</evidence>
<dbReference type="AlphaFoldDB" id="A0AA48L2S8"/>
<accession>A0AA48L2S8</accession>
<dbReference type="InterPro" id="IPR035587">
    <property type="entry name" value="DUS-like_FMN-bd"/>
</dbReference>
<keyword evidence="3" id="KW-0288">FMN</keyword>
<comment type="catalytic activity">
    <reaction evidence="11">
        <text>5,6-dihydrouridine(17) in tRNA + NAD(+) = uridine(17) in tRNA + NADH + H(+)</text>
        <dbReference type="Rhea" id="RHEA:53372"/>
        <dbReference type="Rhea" id="RHEA-COMP:13541"/>
        <dbReference type="Rhea" id="RHEA-COMP:13542"/>
        <dbReference type="ChEBI" id="CHEBI:15378"/>
        <dbReference type="ChEBI" id="CHEBI:57540"/>
        <dbReference type="ChEBI" id="CHEBI:57945"/>
        <dbReference type="ChEBI" id="CHEBI:65315"/>
        <dbReference type="ChEBI" id="CHEBI:74443"/>
        <dbReference type="EC" id="1.3.1.88"/>
    </reaction>
    <physiologicalReaction direction="right-to-left" evidence="11">
        <dbReference type="Rhea" id="RHEA:53374"/>
    </physiologicalReaction>
</comment>
<evidence type="ECO:0000256" key="5">
    <source>
        <dbReference type="ARBA" id="ARBA00022694"/>
    </source>
</evidence>
<dbReference type="EC" id="1.3.1.88" evidence="10"/>
<comment type="catalytic activity">
    <reaction evidence="14">
        <text>5,6-dihydrouridine(16) in tRNA + NAD(+) = uridine(16) in tRNA + NADH + H(+)</text>
        <dbReference type="Rhea" id="RHEA:53380"/>
        <dbReference type="Rhea" id="RHEA-COMP:13543"/>
        <dbReference type="Rhea" id="RHEA-COMP:13544"/>
        <dbReference type="ChEBI" id="CHEBI:15378"/>
        <dbReference type="ChEBI" id="CHEBI:57540"/>
        <dbReference type="ChEBI" id="CHEBI:57945"/>
        <dbReference type="ChEBI" id="CHEBI:65315"/>
        <dbReference type="ChEBI" id="CHEBI:74443"/>
        <dbReference type="EC" id="1.3.1.88"/>
    </reaction>
    <physiologicalReaction direction="right-to-left" evidence="14">
        <dbReference type="Rhea" id="RHEA:53382"/>
    </physiologicalReaction>
</comment>
<dbReference type="PROSITE" id="PS01136">
    <property type="entry name" value="UPF0034"/>
    <property type="match status" value="1"/>
</dbReference>
<protein>
    <recommendedName>
        <fullName evidence="10">tRNA-dihydrouridine(16/17) synthase [NAD(P)(+)]</fullName>
        <ecNumber evidence="10">1.3.1.88</ecNumber>
    </recommendedName>
</protein>
<feature type="region of interest" description="Disordered" evidence="17">
    <location>
        <begin position="517"/>
        <end position="559"/>
    </location>
</feature>
<dbReference type="Proteomes" id="UP001233271">
    <property type="component" value="Chromosome 3"/>
</dbReference>
<keyword evidence="8" id="KW-0520">NAD</keyword>
<evidence type="ECO:0000256" key="9">
    <source>
        <dbReference type="ARBA" id="ARBA00038313"/>
    </source>
</evidence>
<comment type="cofactor">
    <cofactor evidence="1">
        <name>FMN</name>
        <dbReference type="ChEBI" id="CHEBI:58210"/>
    </cofactor>
</comment>
<dbReference type="InterPro" id="IPR018517">
    <property type="entry name" value="tRNA_hU_synthase_CS"/>
</dbReference>
<dbReference type="Pfam" id="PF01207">
    <property type="entry name" value="Dus"/>
    <property type="match status" value="1"/>
</dbReference>
<evidence type="ECO:0000256" key="2">
    <source>
        <dbReference type="ARBA" id="ARBA00022630"/>
    </source>
</evidence>
<proteinExistence type="inferred from homology"/>
<dbReference type="InterPro" id="IPR013785">
    <property type="entry name" value="Aldolase_TIM"/>
</dbReference>
<organism evidence="19 20">
    <name type="scientific">Cutaneotrichosporon cavernicola</name>
    <dbReference type="NCBI Taxonomy" id="279322"/>
    <lineage>
        <taxon>Eukaryota</taxon>
        <taxon>Fungi</taxon>
        <taxon>Dikarya</taxon>
        <taxon>Basidiomycota</taxon>
        <taxon>Agaricomycotina</taxon>
        <taxon>Tremellomycetes</taxon>
        <taxon>Trichosporonales</taxon>
        <taxon>Trichosporonaceae</taxon>
        <taxon>Cutaneotrichosporon</taxon>
    </lineage>
</organism>
<evidence type="ECO:0000313" key="19">
    <source>
        <dbReference type="EMBL" id="BEI90368.1"/>
    </source>
</evidence>
<comment type="catalytic activity">
    <reaction evidence="16">
        <text>5,6-dihydrouridine(17) in tRNA + NADP(+) = uridine(17) in tRNA + NADPH + H(+)</text>
        <dbReference type="Rhea" id="RHEA:53368"/>
        <dbReference type="Rhea" id="RHEA-COMP:13541"/>
        <dbReference type="Rhea" id="RHEA-COMP:13542"/>
        <dbReference type="ChEBI" id="CHEBI:15378"/>
        <dbReference type="ChEBI" id="CHEBI:57783"/>
        <dbReference type="ChEBI" id="CHEBI:58349"/>
        <dbReference type="ChEBI" id="CHEBI:65315"/>
        <dbReference type="ChEBI" id="CHEBI:74443"/>
        <dbReference type="EC" id="1.3.1.88"/>
    </reaction>
    <physiologicalReaction direction="right-to-left" evidence="16">
        <dbReference type="Rhea" id="RHEA:53370"/>
    </physiologicalReaction>
</comment>
<evidence type="ECO:0000256" key="4">
    <source>
        <dbReference type="ARBA" id="ARBA00022664"/>
    </source>
</evidence>
<evidence type="ECO:0000259" key="18">
    <source>
        <dbReference type="Pfam" id="PF01207"/>
    </source>
</evidence>
<evidence type="ECO:0000256" key="14">
    <source>
        <dbReference type="ARBA" id="ARBA00048934"/>
    </source>
</evidence>
<feature type="domain" description="DUS-like FMN-binding" evidence="18">
    <location>
        <begin position="45"/>
        <end position="345"/>
    </location>
</feature>
<keyword evidence="2" id="KW-0285">Flavoprotein</keyword>
<keyword evidence="20" id="KW-1185">Reference proteome</keyword>
<comment type="catalytic activity">
    <reaction evidence="12">
        <text>5,6-dihydrouridine(16) in tRNA + NADP(+) = uridine(16) in tRNA + NADPH + H(+)</text>
        <dbReference type="Rhea" id="RHEA:53376"/>
        <dbReference type="Rhea" id="RHEA-COMP:13543"/>
        <dbReference type="Rhea" id="RHEA-COMP:13544"/>
        <dbReference type="ChEBI" id="CHEBI:15378"/>
        <dbReference type="ChEBI" id="CHEBI:57783"/>
        <dbReference type="ChEBI" id="CHEBI:58349"/>
        <dbReference type="ChEBI" id="CHEBI:65315"/>
        <dbReference type="ChEBI" id="CHEBI:74443"/>
        <dbReference type="EC" id="1.3.1.88"/>
    </reaction>
    <physiologicalReaction direction="right-to-left" evidence="12">
        <dbReference type="Rhea" id="RHEA:53378"/>
    </physiologicalReaction>
</comment>
<name>A0AA48L2S8_9TREE</name>
<dbReference type="GeneID" id="85494238"/>
<reference evidence="19" key="1">
    <citation type="journal article" date="2023" name="BMC Genomics">
        <title>Chromosome-level genome assemblies of Cutaneotrichosporon spp. (Trichosporonales, Basidiomycota) reveal imbalanced evolution between nucleotide sequences and chromosome synteny.</title>
        <authorList>
            <person name="Kobayashi Y."/>
            <person name="Kayamori A."/>
            <person name="Aoki K."/>
            <person name="Shiwa Y."/>
            <person name="Matsutani M."/>
            <person name="Fujita N."/>
            <person name="Sugita T."/>
            <person name="Iwasaki W."/>
            <person name="Tanaka N."/>
            <person name="Takashima M."/>
        </authorList>
    </citation>
    <scope>NUCLEOTIDE SEQUENCE</scope>
    <source>
        <strain evidence="19">HIS019</strain>
    </source>
</reference>
<sequence>MAKAIQEPPAAARVYPLASPPTPKHEKLGGYDFYRSIGSPKNILAPMVEQSELPWRLLSKAPLPPDIAGPIETVTTPQGKVLKRYVGGVHLSYTPMVHAKVFLKTKGIKDPVFNIQHGEEGSGEDLAGIEGGDRPLFVQFCANDPDALLAAAQKVQDRCDAVDINFGCPQGIARKGHYGSFLQDEWDLVSRLISTLHENLKVPVTAKFRIFPDVEKTIAYAKMIEAAGAQILTCHGRTREMKGQATGLADWDQIKAVKAAVKVPVFANGNILYGDDATRCLEYTGVDGVMSAEGNLSNPALFMPPDHEAAYPNMLLLARRYLDINEKLKTPTSGNAMKSHMFRVLRPILDQHEDLRDLLARTGLLDGKVDEYRKALDKIEARMGEDGSKVGCPATPIGEGGYRELPKWVAQPYVRKVPESAKVPTDPAYAGSAATSAVPTRAPSPVNVAPPAQPCIGQPCGGSAAARCPTGACVLHCRAIRAAEEGPLSASEALESALRGGLVGMGCEFHEAKFAARNKRKKEKNSMRQNHKKWKRGLEQEERRRSQSLEREEAQCIEA</sequence>
<dbReference type="PANTHER" id="PTHR11082">
    <property type="entry name" value="TRNA-DIHYDROURIDINE SYNTHASE"/>
    <property type="match status" value="1"/>
</dbReference>
<evidence type="ECO:0000256" key="17">
    <source>
        <dbReference type="SAM" id="MobiDB-lite"/>
    </source>
</evidence>
<gene>
    <name evidence="19" type="primary">DUS1</name>
    <name evidence="19" type="ORF">CcaverHIS019_0304380</name>
</gene>
<dbReference type="GO" id="GO:0050660">
    <property type="term" value="F:flavin adenine dinucleotide binding"/>
    <property type="evidence" value="ECO:0007669"/>
    <property type="project" value="InterPro"/>
</dbReference>
<dbReference type="Gene3D" id="3.20.20.70">
    <property type="entry name" value="Aldolase class I"/>
    <property type="match status" value="1"/>
</dbReference>
<dbReference type="KEGG" id="ccac:CcaHIS019_0304380"/>
<dbReference type="SUPFAM" id="SSF51395">
    <property type="entry name" value="FMN-linked oxidoreductases"/>
    <property type="match status" value="1"/>
</dbReference>
<feature type="compositionally biased region" description="Basic and acidic residues" evidence="17">
    <location>
        <begin position="536"/>
        <end position="559"/>
    </location>
</feature>
<keyword evidence="5" id="KW-0819">tRNA processing</keyword>
<feature type="compositionally biased region" description="Basic residues" evidence="17">
    <location>
        <begin position="517"/>
        <end position="535"/>
    </location>
</feature>
<evidence type="ECO:0000256" key="1">
    <source>
        <dbReference type="ARBA" id="ARBA00001917"/>
    </source>
</evidence>